<evidence type="ECO:0000313" key="4">
    <source>
        <dbReference type="Proteomes" id="UP000243937"/>
    </source>
</evidence>
<evidence type="ECO:0000259" key="2">
    <source>
        <dbReference type="Pfam" id="PF13116"/>
    </source>
</evidence>
<dbReference type="OrthoDB" id="9762238at2"/>
<dbReference type="PANTHER" id="PTHR38690:SF1">
    <property type="entry name" value="PROTEASE"/>
    <property type="match status" value="1"/>
</dbReference>
<feature type="region of interest" description="Disordered" evidence="1">
    <location>
        <begin position="967"/>
        <end position="988"/>
    </location>
</feature>
<dbReference type="EMBL" id="CP021377">
    <property type="protein sequence ID" value="ART84007.1"/>
    <property type="molecule type" value="Genomic_DNA"/>
</dbReference>
<keyword evidence="4" id="KW-1185">Reference proteome</keyword>
<dbReference type="NCBIfam" id="TIGR02099">
    <property type="entry name" value="YhdP family protein"/>
    <property type="match status" value="1"/>
</dbReference>
<dbReference type="KEGG" id="opf:CBP31_09575"/>
<protein>
    <submittedName>
        <fullName evidence="3">TIGR02099 family protein</fullName>
    </submittedName>
</protein>
<dbReference type="RefSeq" id="WP_087038688.1">
    <property type="nucleotide sequence ID" value="NZ_CP021377.1"/>
</dbReference>
<accession>A0A1Y0D9R8</accession>
<dbReference type="AlphaFoldDB" id="A0A1Y0D9R8"/>
<evidence type="ECO:0000313" key="3">
    <source>
        <dbReference type="EMBL" id="ART84007.1"/>
    </source>
</evidence>
<dbReference type="Pfam" id="PF13116">
    <property type="entry name" value="YhdP"/>
    <property type="match status" value="1"/>
</dbReference>
<evidence type="ECO:0000256" key="1">
    <source>
        <dbReference type="SAM" id="MobiDB-lite"/>
    </source>
</evidence>
<dbReference type="InterPro" id="IPR011836">
    <property type="entry name" value="YhdP"/>
</dbReference>
<proteinExistence type="predicted"/>
<dbReference type="InterPro" id="IPR025263">
    <property type="entry name" value="YhdP_central"/>
</dbReference>
<dbReference type="Proteomes" id="UP000243937">
    <property type="component" value="Chromosome"/>
</dbReference>
<dbReference type="PANTHER" id="PTHR38690">
    <property type="entry name" value="PROTEASE-RELATED"/>
    <property type="match status" value="1"/>
</dbReference>
<sequence>MFKRSLNWAWLSVAAVAVLLAVLVTVLRFGAPWLANWQQQWLDGWLSEHHIELQIGGLGLSWHDYGPVLALNEVSLSRADAPTITLRRALVDVQLWQSLRQWRPVLNELTLEGLRLPIALNDPAPDTPEPPFDWQGLRHFVLEGVEQFSLRDAQLLLSNGEQSLFELHLPDWRWHNAPGQHQGQGSLAFSEQAEQQLQVRSQFSGKPNSLNGKLYVHADGVNASDMLAQIRPDDPLVSAELNFELWLEWQQGALIAGIFELGENRFGWGEQHQVSIKGGRLQWQPTGDGWQLASNKVDISVDEEVWPSWHLQVDRQADRLQGILDRLTFTDVALLAEWGESFLPKTAEQLAGIAPRGQLTDLYFSAEPNGKDWYWQGNLDRVSTQAFGWAPATQGISGHFVLAPDSGELSVQQQQAGDWVFDKAFRGPWPLERVDAEIKWQQQASNNWLLWSEQLAVDSQDLTLEGWFSLLLPVDSAPLLSASARVDVLRAGQAYRYFPEPLMGAALVDYLQGAIKAGQAKGAEVLWYGPLNGFPYEDQSGIFLARVPLRKAEFRFDPDWLPLTDLSLDLLFENDGLYMKGNHGRLGKVKATSITADIVPLHEDSTLVLSAKINGEGGAVSDYLQSSPLASSVGVMLEQVQVSGPLNAELALDIPLSGDTVGVKGHVDFADNGVRVKPLDMPLTSVSGRLLFDEQHTEFNNLKAQWLGQPLQLSYQGKDTDGGYEVELGIKGKLQPEKLQHLHPAVKHLRGSTDWRGQLQLSLPNEGPLHYVFNADSALAGLNSRLPVPFNKATQPSLASKLSLNGDVDQAKLTLQVGEQIRAQSQLAFTSQGPSVEQLWLSAGAGVNATLPRAPLDIALRVPELALDDWLALLSELPADELIVNRSGPASAVSGIRWPQPYRVAVQASRAQLWQQRLHQLNMQLTPDKNGQSQLAINAEQAEGTVVFGGRAPIQAHFTRLWLGQKGQGQEQQRNASSTAAANKPSSDIKLTPAEVPAVNFQCDDCRWQQLALGKVAFSLQPLANENGVQLSQLSLDGPLLQAQASGQWLQQKSVDLSRLEWHSSSPSLERLWQAFGKESPFSETSAQLGGKLRWLSAPWQPELASMNGELAVKTGSGVLRELNDKGAGLLSVLSLESVMRRLRLDFRDVFAQGFYFDGISASGQLQEGVLHNKDLLLKGAAGDLRGQGELNFVTEQLNYNMELTPNLTGNLPVLAAFAVAPVAGLYALALSKVLGPVVDVFTRVRYQVTGSISDPIVTEQGRDKKRIKVAE</sequence>
<feature type="compositionally biased region" description="Polar residues" evidence="1">
    <location>
        <begin position="968"/>
        <end position="986"/>
    </location>
</feature>
<reference evidence="3 4" key="1">
    <citation type="journal article" date="2014" name="Int. J. Syst. Evol. Microbiol.">
        <title>Oceanisphaera profunda sp. nov., a marine bacterium isolated from deep-sea sediment, and emended description of the genus Oceanisphaera.</title>
        <authorList>
            <person name="Xu Z."/>
            <person name="Zhang X.Y."/>
            <person name="Su H.N."/>
            <person name="Yu Z.C."/>
            <person name="Liu C."/>
            <person name="Li H."/>
            <person name="Chen X.L."/>
            <person name="Song X.Y."/>
            <person name="Xie B.B."/>
            <person name="Qin Q.L."/>
            <person name="Zhou B.C."/>
            <person name="Shi M."/>
            <person name="Huang Y."/>
            <person name="Zhang Y.Z."/>
        </authorList>
    </citation>
    <scope>NUCLEOTIDE SEQUENCE [LARGE SCALE GENOMIC DNA]</scope>
    <source>
        <strain evidence="3 4">SM1222</strain>
    </source>
</reference>
<feature type="domain" description="YhdP central" evidence="2">
    <location>
        <begin position="2"/>
        <end position="1258"/>
    </location>
</feature>
<name>A0A1Y0D9R8_9GAMM</name>
<gene>
    <name evidence="3" type="ORF">CBP31_09575</name>
</gene>
<organism evidence="3 4">
    <name type="scientific">Oceanisphaera profunda</name>
    <dbReference type="NCBI Taxonomy" id="1416627"/>
    <lineage>
        <taxon>Bacteria</taxon>
        <taxon>Pseudomonadati</taxon>
        <taxon>Pseudomonadota</taxon>
        <taxon>Gammaproteobacteria</taxon>
        <taxon>Aeromonadales</taxon>
        <taxon>Aeromonadaceae</taxon>
        <taxon>Oceanisphaera</taxon>
    </lineage>
</organism>